<comment type="caution">
    <text evidence="2">The sequence shown here is derived from an EMBL/GenBank/DDBJ whole genome shotgun (WGS) entry which is preliminary data.</text>
</comment>
<dbReference type="EMBL" id="MU157947">
    <property type="protein sequence ID" value="KAF9522406.1"/>
    <property type="molecule type" value="Genomic_DNA"/>
</dbReference>
<organism evidence="2 3">
    <name type="scientific">Crepidotus variabilis</name>
    <dbReference type="NCBI Taxonomy" id="179855"/>
    <lineage>
        <taxon>Eukaryota</taxon>
        <taxon>Fungi</taxon>
        <taxon>Dikarya</taxon>
        <taxon>Basidiomycota</taxon>
        <taxon>Agaricomycotina</taxon>
        <taxon>Agaricomycetes</taxon>
        <taxon>Agaricomycetidae</taxon>
        <taxon>Agaricales</taxon>
        <taxon>Agaricineae</taxon>
        <taxon>Crepidotaceae</taxon>
        <taxon>Crepidotus</taxon>
    </lineage>
</organism>
<accession>A0A9P6JIJ8</accession>
<dbReference type="AlphaFoldDB" id="A0A9P6JIJ8"/>
<gene>
    <name evidence="2" type="ORF">CPB83DRAFT_840513</name>
</gene>
<reference evidence="2" key="1">
    <citation type="submission" date="2020-11" db="EMBL/GenBank/DDBJ databases">
        <authorList>
            <consortium name="DOE Joint Genome Institute"/>
            <person name="Ahrendt S."/>
            <person name="Riley R."/>
            <person name="Andreopoulos W."/>
            <person name="Labutti K."/>
            <person name="Pangilinan J."/>
            <person name="Ruiz-Duenas F.J."/>
            <person name="Barrasa J.M."/>
            <person name="Sanchez-Garcia M."/>
            <person name="Camarero S."/>
            <person name="Miyauchi S."/>
            <person name="Serrano A."/>
            <person name="Linde D."/>
            <person name="Babiker R."/>
            <person name="Drula E."/>
            <person name="Ayuso-Fernandez I."/>
            <person name="Pacheco R."/>
            <person name="Padilla G."/>
            <person name="Ferreira P."/>
            <person name="Barriuso J."/>
            <person name="Kellner H."/>
            <person name="Castanera R."/>
            <person name="Alfaro M."/>
            <person name="Ramirez L."/>
            <person name="Pisabarro A.G."/>
            <person name="Kuo A."/>
            <person name="Tritt A."/>
            <person name="Lipzen A."/>
            <person name="He G."/>
            <person name="Yan M."/>
            <person name="Ng V."/>
            <person name="Cullen D."/>
            <person name="Martin F."/>
            <person name="Rosso M.-N."/>
            <person name="Henrissat B."/>
            <person name="Hibbett D."/>
            <person name="Martinez A.T."/>
            <person name="Grigoriev I.V."/>
        </authorList>
    </citation>
    <scope>NUCLEOTIDE SEQUENCE</scope>
    <source>
        <strain evidence="2">CBS 506.95</strain>
    </source>
</reference>
<protein>
    <submittedName>
        <fullName evidence="2">Uncharacterized protein</fullName>
    </submittedName>
</protein>
<keyword evidence="3" id="KW-1185">Reference proteome</keyword>
<keyword evidence="1" id="KW-0472">Membrane</keyword>
<feature type="transmembrane region" description="Helical" evidence="1">
    <location>
        <begin position="30"/>
        <end position="49"/>
    </location>
</feature>
<keyword evidence="1" id="KW-0812">Transmembrane</keyword>
<evidence type="ECO:0000256" key="1">
    <source>
        <dbReference type="SAM" id="Phobius"/>
    </source>
</evidence>
<name>A0A9P6JIJ8_9AGAR</name>
<keyword evidence="1" id="KW-1133">Transmembrane helix</keyword>
<sequence length="276" mass="31294">MYGVEKCEGSERVTSFERASPYPMRGVHKYRVGVASWFVLGLVLMELYLDKRKESHLIFDTPASAHAVPLALPQPAAHTVHLFARTGNTQLPTHDFFSIPEIVPTPTEHSVLLHPSSDVSKGIPEISEGNLPGITLQLRVNESLSGNEPVLEPEFYLGVHGIFRQRLINNLEAKAKVKEYRAKLKQTFQVFSILAELRMQSKLQMEETEQKRSEEKKKSSYAQAGVNLSVPKNHLVREIEATKPQPEFGSFVDEQFDQQRAEMEMVKAYVQTMEME</sequence>
<dbReference type="Proteomes" id="UP000807306">
    <property type="component" value="Unassembled WGS sequence"/>
</dbReference>
<evidence type="ECO:0000313" key="3">
    <source>
        <dbReference type="Proteomes" id="UP000807306"/>
    </source>
</evidence>
<evidence type="ECO:0000313" key="2">
    <source>
        <dbReference type="EMBL" id="KAF9522406.1"/>
    </source>
</evidence>
<proteinExistence type="predicted"/>